<feature type="transmembrane region" description="Helical" evidence="1">
    <location>
        <begin position="707"/>
        <end position="726"/>
    </location>
</feature>
<name>A0A330HIG1_9HYPH</name>
<sequence length="729" mass="80518">MSQTRKTCATGLYFGGKDSDKERRCVNGLGLLVGNSLRGARSFRCLLLFLVLLAGLVSPAGADEIVRKGPAPGWIKTVDIPSADPARADRIKNGISWLLADEQIIHRDYGYDDYWRSVYKIVDRPGLERGAGIDLQFDPSRHRVTLNHLRVIRDGQVLDRLADVKFDVFRQEKDAEKGVYDGWLTAHVNIDDVRVGDIVDYGQTYETTPLIGKDLFFDSFSTEWDEPVGLIRTSIIWPTAQPLAIKPRGTEIKPVVTTSGSDTVYLWEIANPKPVKVEDNLPTEFPAWGSIDISSTASWQGVVDAVQPYYKPATAFPVAFAAKLDELAAKHPQPEDRMIQAMRLVQDEIRYVSLSMGSGSYIPRDPATVIQSGFGDCKDKALLLASALQRLGIPAQVALADLDKGWALDQHLPAIRAFDHAIVKATIGTKTYWLDATNYLQGGDASDFWQPDYGFALPLFGNGQLEKMPSPQLTGPSIKVAEDFSFPDKPDGRLTLAVLSTYAGADADDMRSSLASRSLSDLSDSYLKYYSKRYPGIESAAKLEIFDNRDGNIINVRESYQLPAQALAANDLAKNFPIKAADLGTDLPTPTMVDRVGPVALGRPIYRSHAITVSNLKARFSGEEIKNVVTPYLSLKSSWSNTPTTFEVKWDFRTLEREVPAKAIGDYLKSVKDLGDNTDWSFNFAYQDAPEDPAPAAAPEDRSKQQVIGGLLLVSIFVGIPLFMALRRW</sequence>
<dbReference type="SUPFAM" id="SSF54001">
    <property type="entry name" value="Cysteine proteinases"/>
    <property type="match status" value="1"/>
</dbReference>
<dbReference type="Proteomes" id="UP000251558">
    <property type="component" value="Unassembled WGS sequence"/>
</dbReference>
<dbReference type="Gene3D" id="3.10.620.30">
    <property type="match status" value="1"/>
</dbReference>
<evidence type="ECO:0000259" key="3">
    <source>
        <dbReference type="Pfam" id="PF12969"/>
    </source>
</evidence>
<dbReference type="EMBL" id="QMBP01000015">
    <property type="protein sequence ID" value="RAZ87342.1"/>
    <property type="molecule type" value="Genomic_DNA"/>
</dbReference>
<evidence type="ECO:0000313" key="4">
    <source>
        <dbReference type="EMBL" id="RAZ87342.1"/>
    </source>
</evidence>
<keyword evidence="1" id="KW-1133">Transmembrane helix</keyword>
<feature type="domain" description="DUF3857" evidence="3">
    <location>
        <begin position="112"/>
        <end position="275"/>
    </location>
</feature>
<dbReference type="InterPro" id="IPR002931">
    <property type="entry name" value="Transglutaminase-like"/>
</dbReference>
<comment type="caution">
    <text evidence="4">The sequence shown here is derived from an EMBL/GenBank/DDBJ whole genome shotgun (WGS) entry which is preliminary data.</text>
</comment>
<evidence type="ECO:0000259" key="2">
    <source>
        <dbReference type="Pfam" id="PF01841"/>
    </source>
</evidence>
<dbReference type="Pfam" id="PF12969">
    <property type="entry name" value="DUF3857"/>
    <property type="match status" value="1"/>
</dbReference>
<dbReference type="Gene3D" id="2.60.40.3140">
    <property type="match status" value="1"/>
</dbReference>
<evidence type="ECO:0008006" key="6">
    <source>
        <dbReference type="Google" id="ProtNLM"/>
    </source>
</evidence>
<proteinExistence type="predicted"/>
<feature type="domain" description="Transglutaminase-like" evidence="2">
    <location>
        <begin position="326"/>
        <end position="423"/>
    </location>
</feature>
<evidence type="ECO:0000313" key="5">
    <source>
        <dbReference type="Proteomes" id="UP000251558"/>
    </source>
</evidence>
<evidence type="ECO:0000256" key="1">
    <source>
        <dbReference type="SAM" id="Phobius"/>
    </source>
</evidence>
<protein>
    <recommendedName>
        <fullName evidence="6">DUF3857 domain-containing protein</fullName>
    </recommendedName>
</protein>
<accession>A0A330HIG1</accession>
<dbReference type="Pfam" id="PF01841">
    <property type="entry name" value="Transglut_core"/>
    <property type="match status" value="1"/>
</dbReference>
<gene>
    <name evidence="4" type="ORF">DPM33_26625</name>
</gene>
<keyword evidence="1" id="KW-0812">Transmembrane</keyword>
<keyword evidence="5" id="KW-1185">Reference proteome</keyword>
<reference evidence="4 5" key="1">
    <citation type="submission" date="2018-07" db="EMBL/GenBank/DDBJ databases">
        <title>Diversity of Mesorhizobium strains in Brazil.</title>
        <authorList>
            <person name="Helene L.C.F."/>
            <person name="Dall'Agnol R."/>
            <person name="Delamuta J.R.M."/>
            <person name="Hungria M."/>
        </authorList>
    </citation>
    <scope>NUCLEOTIDE SEQUENCE [LARGE SCALE GENOMIC DNA]</scope>
    <source>
        <strain evidence="4 5">AC99b</strain>
    </source>
</reference>
<keyword evidence="1" id="KW-0472">Membrane</keyword>
<dbReference type="InterPro" id="IPR024618">
    <property type="entry name" value="DUF3857"/>
</dbReference>
<feature type="transmembrane region" description="Helical" evidence="1">
    <location>
        <begin position="45"/>
        <end position="62"/>
    </location>
</feature>
<dbReference type="InterPro" id="IPR038765">
    <property type="entry name" value="Papain-like_cys_pep_sf"/>
</dbReference>
<dbReference type="AlphaFoldDB" id="A0A330HIG1"/>
<organism evidence="4 5">
    <name type="scientific">Mesorhizobium hawassense</name>
    <dbReference type="NCBI Taxonomy" id="1209954"/>
    <lineage>
        <taxon>Bacteria</taxon>
        <taxon>Pseudomonadati</taxon>
        <taxon>Pseudomonadota</taxon>
        <taxon>Alphaproteobacteria</taxon>
        <taxon>Hyphomicrobiales</taxon>
        <taxon>Phyllobacteriaceae</taxon>
        <taxon>Mesorhizobium</taxon>
    </lineage>
</organism>